<evidence type="ECO:0000313" key="2">
    <source>
        <dbReference type="Proteomes" id="UP000480684"/>
    </source>
</evidence>
<comment type="caution">
    <text evidence="1">The sequence shown here is derived from an EMBL/GenBank/DDBJ whole genome shotgun (WGS) entry which is preliminary data.</text>
</comment>
<protein>
    <submittedName>
        <fullName evidence="1">Uncharacterized protein</fullName>
    </submittedName>
</protein>
<organism evidence="1 2">
    <name type="scientific">Magnetospirillum aberrantis SpK</name>
    <dbReference type="NCBI Taxonomy" id="908842"/>
    <lineage>
        <taxon>Bacteria</taxon>
        <taxon>Pseudomonadati</taxon>
        <taxon>Pseudomonadota</taxon>
        <taxon>Alphaproteobacteria</taxon>
        <taxon>Rhodospirillales</taxon>
        <taxon>Rhodospirillaceae</taxon>
        <taxon>Magnetospirillum</taxon>
    </lineage>
</organism>
<evidence type="ECO:0000313" key="1">
    <source>
        <dbReference type="EMBL" id="NFV80678.1"/>
    </source>
</evidence>
<dbReference type="EMBL" id="JAAIYP010000038">
    <property type="protein sequence ID" value="NFV80678.1"/>
    <property type="molecule type" value="Genomic_DNA"/>
</dbReference>
<gene>
    <name evidence="1" type="ORF">G4223_11225</name>
</gene>
<proteinExistence type="predicted"/>
<keyword evidence="2" id="KW-1185">Reference proteome</keyword>
<sequence length="82" mass="9213">MTKPLTSPVALMVKSSAVIGIAGSSTISQFCTRHNVGRTTYFKLRKDGHGPTELRYGRLVRITAEAEREWMDRMQTPTMEVL</sequence>
<dbReference type="RefSeq" id="WP_163679372.1">
    <property type="nucleotide sequence ID" value="NZ_JAAIYP010000038.1"/>
</dbReference>
<name>A0A7C9QU29_9PROT</name>
<accession>A0A7C9QU29</accession>
<dbReference type="Proteomes" id="UP000480684">
    <property type="component" value="Unassembled WGS sequence"/>
</dbReference>
<reference evidence="1 2" key="1">
    <citation type="submission" date="2020-02" db="EMBL/GenBank/DDBJ databases">
        <authorList>
            <person name="Dziuba M."/>
            <person name="Kuznetsov B."/>
            <person name="Mardanov A."/>
            <person name="Ravin N."/>
            <person name="Grouzdev D."/>
        </authorList>
    </citation>
    <scope>NUCLEOTIDE SEQUENCE [LARGE SCALE GENOMIC DNA]</scope>
    <source>
        <strain evidence="1 2">SpK</strain>
    </source>
</reference>
<dbReference type="AlphaFoldDB" id="A0A7C9QU29"/>